<comment type="caution">
    <text evidence="1">The sequence shown here is derived from an EMBL/GenBank/DDBJ whole genome shotgun (WGS) entry which is preliminary data.</text>
</comment>
<name>A0AAE0BUY6_9CHLO</name>
<protein>
    <submittedName>
        <fullName evidence="1">Uncharacterized protein</fullName>
    </submittedName>
</protein>
<proteinExistence type="predicted"/>
<organism evidence="1 2">
    <name type="scientific">Cymbomonas tetramitiformis</name>
    <dbReference type="NCBI Taxonomy" id="36881"/>
    <lineage>
        <taxon>Eukaryota</taxon>
        <taxon>Viridiplantae</taxon>
        <taxon>Chlorophyta</taxon>
        <taxon>Pyramimonadophyceae</taxon>
        <taxon>Pyramimonadales</taxon>
        <taxon>Pyramimonadaceae</taxon>
        <taxon>Cymbomonas</taxon>
    </lineage>
</organism>
<evidence type="ECO:0000313" key="1">
    <source>
        <dbReference type="EMBL" id="KAK3242549.1"/>
    </source>
</evidence>
<accession>A0AAE0BUY6</accession>
<dbReference type="EMBL" id="LGRX02033150">
    <property type="protein sequence ID" value="KAK3242549.1"/>
    <property type="molecule type" value="Genomic_DNA"/>
</dbReference>
<gene>
    <name evidence="1" type="ORF">CYMTET_47708</name>
</gene>
<keyword evidence="2" id="KW-1185">Reference proteome</keyword>
<dbReference type="AlphaFoldDB" id="A0AAE0BUY6"/>
<evidence type="ECO:0000313" key="2">
    <source>
        <dbReference type="Proteomes" id="UP001190700"/>
    </source>
</evidence>
<dbReference type="Proteomes" id="UP001190700">
    <property type="component" value="Unassembled WGS sequence"/>
</dbReference>
<sequence>MENTVRPRLRVRFECFMSRVPEENAFPVEVSRTLCFLRNDRLRAVFFDEESVKRALFETSRSSEEPLGVFEGFSKWWRGVGSLRMATEFHERIVKEHLEADCRDARDEACIGRFAQLLPALVGHDTVGVDAGQAKMYAVISWTRLLCYAAVPFPCRSEHSARLGVRDCTHIPSPSKALDLRMKDTPTQFFHTARQEACPIHMLLLDFDLPKLEDARYHLEFVRKPEHGNGVVGKEACESEAAWRSVRSESGPVWRACRAIEAAWPRWFPGCSAHILLFETRRDVDAFAREDPGKPSVHGYVFQRFTDCHESAETSRVWPFHGPVFQDKRAYIAFFKEFLHPLIQADEWFAQRGIRAESFLDPVCGPTVRAVGMAKWESKAASSICPRYSHTAVPMSISDPLAVRAYVSDRAFALGRMLGLLTDVPIATITHGEDGHVCGPSGLSEFLKRVVSKWGSDGAAFGSIRTMPPSTRAITKQSPPELALKAMPILLRILACVLQGLGAEANEVARIELDQDKLQVLMFSKSEESGCRALVIAKQCAGCFFCPIRDFDINRTPRLRTRGSEIPLRILGDRKRTSPHTSGGDKMSFMFKIDTNNDQRDKNVLSHMCMKCYGQGLSDKKKRILGTIPRRAAMALGDLLQGVALACD</sequence>
<reference evidence="1 2" key="1">
    <citation type="journal article" date="2015" name="Genome Biol. Evol.">
        <title>Comparative Genomics of a Bacterivorous Green Alga Reveals Evolutionary Causalities and Consequences of Phago-Mixotrophic Mode of Nutrition.</title>
        <authorList>
            <person name="Burns J.A."/>
            <person name="Paasch A."/>
            <person name="Narechania A."/>
            <person name="Kim E."/>
        </authorList>
    </citation>
    <scope>NUCLEOTIDE SEQUENCE [LARGE SCALE GENOMIC DNA]</scope>
    <source>
        <strain evidence="1 2">PLY_AMNH</strain>
    </source>
</reference>